<dbReference type="InterPro" id="IPR015421">
    <property type="entry name" value="PyrdxlP-dep_Trfase_major"/>
</dbReference>
<reference evidence="8 9" key="1">
    <citation type="submission" date="2024-06" db="EMBL/GenBank/DDBJ databases">
        <title>The Natural Products Discovery Center: Release of the First 8490 Sequenced Strains for Exploring Actinobacteria Biosynthetic Diversity.</title>
        <authorList>
            <person name="Kalkreuter E."/>
            <person name="Kautsar S.A."/>
            <person name="Yang D."/>
            <person name="Bader C.D."/>
            <person name="Teijaro C.N."/>
            <person name="Fluegel L."/>
            <person name="Davis C.M."/>
            <person name="Simpson J.R."/>
            <person name="Lauterbach L."/>
            <person name="Steele A.D."/>
            <person name="Gui C."/>
            <person name="Meng S."/>
            <person name="Li G."/>
            <person name="Viehrig K."/>
            <person name="Ye F."/>
            <person name="Su P."/>
            <person name="Kiefer A.F."/>
            <person name="Nichols A."/>
            <person name="Cepeda A.J."/>
            <person name="Yan W."/>
            <person name="Fan B."/>
            <person name="Jiang Y."/>
            <person name="Adhikari A."/>
            <person name="Zheng C.-J."/>
            <person name="Schuster L."/>
            <person name="Cowan T.M."/>
            <person name="Smanski M.J."/>
            <person name="Chevrette M.G."/>
            <person name="De Carvalho L.P.S."/>
            <person name="Shen B."/>
        </authorList>
    </citation>
    <scope>NUCLEOTIDE SEQUENCE [LARGE SCALE GENOMIC DNA]</scope>
    <source>
        <strain evidence="8 9">NPDC050403</strain>
    </source>
</reference>
<evidence type="ECO:0000256" key="6">
    <source>
        <dbReference type="SAM" id="MobiDB-lite"/>
    </source>
</evidence>
<evidence type="ECO:0000256" key="4">
    <source>
        <dbReference type="ARBA" id="ARBA00023125"/>
    </source>
</evidence>
<feature type="domain" description="HTH gntR-type" evidence="7">
    <location>
        <begin position="40"/>
        <end position="108"/>
    </location>
</feature>
<organism evidence="8 9">
    <name type="scientific">Nocardia aurea</name>
    <dbReference type="NCBI Taxonomy" id="2144174"/>
    <lineage>
        <taxon>Bacteria</taxon>
        <taxon>Bacillati</taxon>
        <taxon>Actinomycetota</taxon>
        <taxon>Actinomycetes</taxon>
        <taxon>Mycobacteriales</taxon>
        <taxon>Nocardiaceae</taxon>
        <taxon>Nocardia</taxon>
    </lineage>
</organism>
<sequence length="486" mass="51577">MSIERAGTDDADDRVAPGSTVPLPSAAVMSPSEFTADLDDRTPAGIAATLSRRIRSGALAPGSRLPTVREVARELRVSPATVNQAWRALAATGAIVARGRAGTFVGELPSGRPAVGRYQRLHPPTDSAFRIDLSRGTPDPGLLPDLATALRTITAVDAGDLAAEYLGDAVLPELAARVRPDWPFRAERLAVFDGALDAIDRLLTLHIRLGDAVAVEDPCFPPFLDLLARLGAKPVPVHLDDSGLMPAELSRAVADFGVGALILQPRAQNPTGVSLAARRVRELTDILRATDTLIVEDDHSAGIASAPLRSLGARLPRRTVHVRSYSKSHGADLRLAVAGGPAELLDPVIERRMLGAGWTSRLLQRVLLTMLDDPTAADTVTAARAEYRRRSTELRRELAAHDITVARADGINLWLPVADENAAMISLAAAGIKVAPGGPFEAADTPRSDHVRLTVSPVTDADLPWLATELAAAASAAPTYRRIRRA</sequence>
<comment type="similarity">
    <text evidence="1">In the C-terminal section; belongs to the class-I pyridoxal-phosphate-dependent aminotransferase family.</text>
</comment>
<dbReference type="InterPro" id="IPR036388">
    <property type="entry name" value="WH-like_DNA-bd_sf"/>
</dbReference>
<evidence type="ECO:0000313" key="9">
    <source>
        <dbReference type="Proteomes" id="UP001551695"/>
    </source>
</evidence>
<evidence type="ECO:0000256" key="1">
    <source>
        <dbReference type="ARBA" id="ARBA00005384"/>
    </source>
</evidence>
<accession>A0ABV3G4Y2</accession>
<evidence type="ECO:0000259" key="7">
    <source>
        <dbReference type="PROSITE" id="PS50949"/>
    </source>
</evidence>
<dbReference type="PROSITE" id="PS50949">
    <property type="entry name" value="HTH_GNTR"/>
    <property type="match status" value="1"/>
</dbReference>
<dbReference type="PANTHER" id="PTHR46577:SF2">
    <property type="entry name" value="TRANSCRIPTIONAL REGULATORY PROTEIN"/>
    <property type="match status" value="1"/>
</dbReference>
<keyword evidence="9" id="KW-1185">Reference proteome</keyword>
<dbReference type="SMART" id="SM00345">
    <property type="entry name" value="HTH_GNTR"/>
    <property type="match status" value="1"/>
</dbReference>
<keyword evidence="3" id="KW-0805">Transcription regulation</keyword>
<dbReference type="Pfam" id="PF00155">
    <property type="entry name" value="Aminotran_1_2"/>
    <property type="match status" value="1"/>
</dbReference>
<dbReference type="Proteomes" id="UP001551695">
    <property type="component" value="Unassembled WGS sequence"/>
</dbReference>
<keyword evidence="8" id="KW-0808">Transferase</keyword>
<evidence type="ECO:0000313" key="8">
    <source>
        <dbReference type="EMBL" id="MEV0712693.1"/>
    </source>
</evidence>
<dbReference type="SUPFAM" id="SSF53383">
    <property type="entry name" value="PLP-dependent transferases"/>
    <property type="match status" value="1"/>
</dbReference>
<name>A0ABV3G4Y2_9NOCA</name>
<protein>
    <submittedName>
        <fullName evidence="8">Aminotransferase class I/II-fold pyridoxal phosphate-dependent enzyme</fullName>
    </submittedName>
</protein>
<keyword evidence="5" id="KW-0804">Transcription</keyword>
<comment type="caution">
    <text evidence="8">The sequence shown here is derived from an EMBL/GenBank/DDBJ whole genome shotgun (WGS) entry which is preliminary data.</text>
</comment>
<dbReference type="Gene3D" id="1.10.10.10">
    <property type="entry name" value="Winged helix-like DNA-binding domain superfamily/Winged helix DNA-binding domain"/>
    <property type="match status" value="1"/>
</dbReference>
<dbReference type="SUPFAM" id="SSF46785">
    <property type="entry name" value="Winged helix' DNA-binding domain"/>
    <property type="match status" value="1"/>
</dbReference>
<dbReference type="InterPro" id="IPR015424">
    <property type="entry name" value="PyrdxlP-dep_Trfase"/>
</dbReference>
<dbReference type="CDD" id="cd00609">
    <property type="entry name" value="AAT_like"/>
    <property type="match status" value="1"/>
</dbReference>
<dbReference type="GO" id="GO:0008483">
    <property type="term" value="F:transaminase activity"/>
    <property type="evidence" value="ECO:0007669"/>
    <property type="project" value="UniProtKB-KW"/>
</dbReference>
<gene>
    <name evidence="8" type="ORF">AB0I48_34585</name>
</gene>
<evidence type="ECO:0000256" key="2">
    <source>
        <dbReference type="ARBA" id="ARBA00022898"/>
    </source>
</evidence>
<evidence type="ECO:0000256" key="3">
    <source>
        <dbReference type="ARBA" id="ARBA00023015"/>
    </source>
</evidence>
<keyword evidence="2" id="KW-0663">Pyridoxal phosphate</keyword>
<dbReference type="InterPro" id="IPR036390">
    <property type="entry name" value="WH_DNA-bd_sf"/>
</dbReference>
<dbReference type="PANTHER" id="PTHR46577">
    <property type="entry name" value="HTH-TYPE TRANSCRIPTIONAL REGULATORY PROTEIN GABR"/>
    <property type="match status" value="1"/>
</dbReference>
<dbReference type="Pfam" id="PF00392">
    <property type="entry name" value="GntR"/>
    <property type="match status" value="1"/>
</dbReference>
<dbReference type="CDD" id="cd07377">
    <property type="entry name" value="WHTH_GntR"/>
    <property type="match status" value="1"/>
</dbReference>
<proteinExistence type="inferred from homology"/>
<dbReference type="InterPro" id="IPR051446">
    <property type="entry name" value="HTH_trans_reg/aminotransferase"/>
</dbReference>
<dbReference type="InterPro" id="IPR004839">
    <property type="entry name" value="Aminotransferase_I/II_large"/>
</dbReference>
<dbReference type="InterPro" id="IPR000524">
    <property type="entry name" value="Tscrpt_reg_HTH_GntR"/>
</dbReference>
<feature type="region of interest" description="Disordered" evidence="6">
    <location>
        <begin position="1"/>
        <end position="26"/>
    </location>
</feature>
<evidence type="ECO:0000256" key="5">
    <source>
        <dbReference type="ARBA" id="ARBA00023163"/>
    </source>
</evidence>
<keyword evidence="8" id="KW-0032">Aminotransferase</keyword>
<dbReference type="RefSeq" id="WP_355084920.1">
    <property type="nucleotide sequence ID" value="NZ_JBEXKW010000012.1"/>
</dbReference>
<keyword evidence="4" id="KW-0238">DNA-binding</keyword>
<dbReference type="Gene3D" id="3.40.640.10">
    <property type="entry name" value="Type I PLP-dependent aspartate aminotransferase-like (Major domain)"/>
    <property type="match status" value="1"/>
</dbReference>
<dbReference type="EMBL" id="JBFAKC010000024">
    <property type="protein sequence ID" value="MEV0712693.1"/>
    <property type="molecule type" value="Genomic_DNA"/>
</dbReference>